<name>A0A2P7QII8_9SPHN</name>
<reference evidence="4 5" key="1">
    <citation type="submission" date="2018-03" db="EMBL/GenBank/DDBJ databases">
        <title>The draft genome of Sphingosinicella sp. GL-C-18.</title>
        <authorList>
            <person name="Liu L."/>
            <person name="Li L."/>
            <person name="Liang L."/>
            <person name="Zhang X."/>
            <person name="Wang T."/>
        </authorList>
    </citation>
    <scope>NUCLEOTIDE SEQUENCE [LARGE SCALE GENOMIC DNA]</scope>
    <source>
        <strain evidence="4 5">GL-C-18</strain>
    </source>
</reference>
<feature type="region of interest" description="Disordered" evidence="3">
    <location>
        <begin position="194"/>
        <end position="217"/>
    </location>
</feature>
<feature type="compositionally biased region" description="Low complexity" evidence="3">
    <location>
        <begin position="25"/>
        <end position="40"/>
    </location>
</feature>
<proteinExistence type="inferred from homology"/>
<comment type="similarity">
    <text evidence="1">Belongs to the TrbG/VirB9 family.</text>
</comment>
<dbReference type="InterPro" id="IPR033645">
    <property type="entry name" value="VirB9/CagX/TrbG_C"/>
</dbReference>
<keyword evidence="5" id="KW-1185">Reference proteome</keyword>
<dbReference type="EMBL" id="PXYI01000008">
    <property type="protein sequence ID" value="PSJ37746.1"/>
    <property type="molecule type" value="Genomic_DNA"/>
</dbReference>
<evidence type="ECO:0000256" key="1">
    <source>
        <dbReference type="ARBA" id="ARBA00006135"/>
    </source>
</evidence>
<comment type="caution">
    <text evidence="4">The sequence shown here is derived from an EMBL/GenBank/DDBJ whole genome shotgun (WGS) entry which is preliminary data.</text>
</comment>
<feature type="region of interest" description="Disordered" evidence="3">
    <location>
        <begin position="1"/>
        <end position="40"/>
    </location>
</feature>
<dbReference type="Pfam" id="PF03524">
    <property type="entry name" value="CagX"/>
    <property type="match status" value="1"/>
</dbReference>
<dbReference type="Gene3D" id="2.60.40.2500">
    <property type="match status" value="1"/>
</dbReference>
<dbReference type="InterPro" id="IPR038161">
    <property type="entry name" value="VirB9/CagX/TrbG_C_sf"/>
</dbReference>
<protein>
    <submittedName>
        <fullName evidence="4">Type VI secretion protein</fullName>
    </submittedName>
</protein>
<keyword evidence="2" id="KW-0732">Signal</keyword>
<feature type="compositionally biased region" description="Basic residues" evidence="3">
    <location>
        <begin position="14"/>
        <end position="24"/>
    </location>
</feature>
<evidence type="ECO:0000313" key="5">
    <source>
        <dbReference type="Proteomes" id="UP000241167"/>
    </source>
</evidence>
<evidence type="ECO:0000256" key="3">
    <source>
        <dbReference type="SAM" id="MobiDB-lite"/>
    </source>
</evidence>
<dbReference type="AlphaFoldDB" id="A0A2P7QII8"/>
<feature type="compositionally biased region" description="Basic and acidic residues" evidence="3">
    <location>
        <begin position="202"/>
        <end position="212"/>
    </location>
</feature>
<organism evidence="4 5">
    <name type="scientific">Allosphingosinicella deserti</name>
    <dbReference type="NCBI Taxonomy" id="2116704"/>
    <lineage>
        <taxon>Bacteria</taxon>
        <taxon>Pseudomonadati</taxon>
        <taxon>Pseudomonadota</taxon>
        <taxon>Alphaproteobacteria</taxon>
        <taxon>Sphingomonadales</taxon>
        <taxon>Sphingomonadaceae</taxon>
        <taxon>Allosphingosinicella</taxon>
    </lineage>
</organism>
<dbReference type="InterPro" id="IPR010258">
    <property type="entry name" value="Conjugal_tfr_TrbG/VirB9/CagX"/>
</dbReference>
<dbReference type="Proteomes" id="UP000241167">
    <property type="component" value="Unassembled WGS sequence"/>
</dbReference>
<sequence length="287" mass="30140">MAAAGTGCAGPRGRSGRRRRRRTRAGASGTASGRCAARPGAEASAAGTHAARGRVVIGRHLLPAVLLVAAAPLPAQVRPVPGAGDPRLQVVDYKEGEVVLLELAPGYQMMVELGPDEQIENVAVGDSAAFQVTANRRGDRLFVKALQSDVSTNLTVVTSARLYAMELAPLSDPAQPMAYVVRFRLDEALQGDTASSAVQNEGRYRLSGDRSARPSAISDDGARTYIQWPAGGGLPAVYAVGDGGRESLADGSIREGVFVIDKVMPRLVFRAGRKSAAAERVAMEDQH</sequence>
<dbReference type="CDD" id="cd06911">
    <property type="entry name" value="VirB9_CagX_TrbG"/>
    <property type="match status" value="1"/>
</dbReference>
<evidence type="ECO:0000313" key="4">
    <source>
        <dbReference type="EMBL" id="PSJ37746.1"/>
    </source>
</evidence>
<accession>A0A2P7QII8</accession>
<evidence type="ECO:0000256" key="2">
    <source>
        <dbReference type="ARBA" id="ARBA00022729"/>
    </source>
</evidence>
<gene>
    <name evidence="4" type="ORF">C7I55_21155</name>
</gene>